<proteinExistence type="predicted"/>
<dbReference type="SUPFAM" id="SSF53335">
    <property type="entry name" value="S-adenosyl-L-methionine-dependent methyltransferases"/>
    <property type="match status" value="1"/>
</dbReference>
<feature type="active site" description="Proton acceptor" evidence="4">
    <location>
        <position position="310"/>
    </location>
</feature>
<dbReference type="InterPro" id="IPR001077">
    <property type="entry name" value="COMT_C"/>
</dbReference>
<feature type="domain" description="O-methyltransferase C-terminal" evidence="5">
    <location>
        <begin position="235"/>
        <end position="368"/>
    </location>
</feature>
<dbReference type="OrthoDB" id="1535081at2759"/>
<dbReference type="Proteomes" id="UP000246702">
    <property type="component" value="Unassembled WGS sequence"/>
</dbReference>
<dbReference type="GO" id="GO:0032259">
    <property type="term" value="P:methylation"/>
    <property type="evidence" value="ECO:0007669"/>
    <property type="project" value="UniProtKB-KW"/>
</dbReference>
<organism evidence="7 8">
    <name type="scientific">Aspergillus sclerotioniger CBS 115572</name>
    <dbReference type="NCBI Taxonomy" id="1450535"/>
    <lineage>
        <taxon>Eukaryota</taxon>
        <taxon>Fungi</taxon>
        <taxon>Dikarya</taxon>
        <taxon>Ascomycota</taxon>
        <taxon>Pezizomycotina</taxon>
        <taxon>Eurotiomycetes</taxon>
        <taxon>Eurotiomycetidae</taxon>
        <taxon>Eurotiales</taxon>
        <taxon>Aspergillaceae</taxon>
        <taxon>Aspergillus</taxon>
        <taxon>Aspergillus subgen. Circumdati</taxon>
    </lineage>
</organism>
<dbReference type="InterPro" id="IPR029063">
    <property type="entry name" value="SAM-dependent_MTases_sf"/>
</dbReference>
<dbReference type="Gene3D" id="3.40.50.150">
    <property type="entry name" value="Vaccinia Virus protein VP39"/>
    <property type="match status" value="1"/>
</dbReference>
<feature type="domain" description="O-methyltransferase dimerisation" evidence="6">
    <location>
        <begin position="57"/>
        <end position="133"/>
    </location>
</feature>
<protein>
    <submittedName>
        <fullName evidence="7">Sterigmatocystin 8-O-methyltransferase</fullName>
    </submittedName>
</protein>
<name>A0A317V5P3_9EURO</name>
<dbReference type="InterPro" id="IPR012967">
    <property type="entry name" value="COMT_dimerisation"/>
</dbReference>
<dbReference type="SUPFAM" id="SSF46785">
    <property type="entry name" value="Winged helix' DNA-binding domain"/>
    <property type="match status" value="1"/>
</dbReference>
<keyword evidence="1 7" id="KW-0489">Methyltransferase</keyword>
<dbReference type="AlphaFoldDB" id="A0A317V5P3"/>
<comment type="caution">
    <text evidence="7">The sequence shown here is derived from an EMBL/GenBank/DDBJ whole genome shotgun (WGS) entry which is preliminary data.</text>
</comment>
<dbReference type="InterPro" id="IPR016461">
    <property type="entry name" value="COMT-like"/>
</dbReference>
<dbReference type="Gene3D" id="1.10.10.10">
    <property type="entry name" value="Winged helix-like DNA-binding domain superfamily/Winged helix DNA-binding domain"/>
    <property type="match status" value="1"/>
</dbReference>
<dbReference type="RefSeq" id="XP_025462441.1">
    <property type="nucleotide sequence ID" value="XM_025612807.1"/>
</dbReference>
<dbReference type="GO" id="GO:0008171">
    <property type="term" value="F:O-methyltransferase activity"/>
    <property type="evidence" value="ECO:0007669"/>
    <property type="project" value="InterPro"/>
</dbReference>
<keyword evidence="2 7" id="KW-0808">Transferase</keyword>
<evidence type="ECO:0000256" key="4">
    <source>
        <dbReference type="PIRSR" id="PIRSR005739-1"/>
    </source>
</evidence>
<dbReference type="GO" id="GO:0044550">
    <property type="term" value="P:secondary metabolite biosynthetic process"/>
    <property type="evidence" value="ECO:0007669"/>
    <property type="project" value="UniProtKB-ARBA"/>
</dbReference>
<evidence type="ECO:0000313" key="7">
    <source>
        <dbReference type="EMBL" id="PWY69613.1"/>
    </source>
</evidence>
<evidence type="ECO:0000256" key="1">
    <source>
        <dbReference type="ARBA" id="ARBA00022603"/>
    </source>
</evidence>
<dbReference type="PIRSF" id="PIRSF005739">
    <property type="entry name" value="O-mtase"/>
    <property type="match status" value="1"/>
</dbReference>
<dbReference type="InterPro" id="IPR036388">
    <property type="entry name" value="WH-like_DNA-bd_sf"/>
</dbReference>
<dbReference type="GeneID" id="37114950"/>
<evidence type="ECO:0000313" key="8">
    <source>
        <dbReference type="Proteomes" id="UP000246702"/>
    </source>
</evidence>
<sequence length="369" mass="40985">MSATDFINLINSVTTSGQLDNLDDQQRAEISKACNKLQEQCESPQEKTLKILLSGHQAMVLRVAIDLKLFDAVIHRSTEKESRTVTVAQIAADTKADPALISRIMRFLSTMTIVTQHTSTTFTPTPSTKCYISTSHLSAAVIHFTHFHAILTHLPTYFSQNNYTNPTSPTNTPFQFALGTKSNYFDYLSTQPYYQTAFNTVMSSPFRRPSTPWFSLLPNTHPIFTPSPSPTKPVLLVDIGGGSQALDLQSFHNSHPHLPGRLILQDLPHVISSPTSPNPLPGYIEPQGYDFFTPQPIRGAKAYMLRTVLHDWPDIQAEIILRRVKDAMDKDSVLFIVEKVIPETGVGLHTAVGDWSMMVSFAGGERTEG</sequence>
<evidence type="ECO:0000259" key="5">
    <source>
        <dbReference type="Pfam" id="PF00891"/>
    </source>
</evidence>
<accession>A0A317V5P3</accession>
<feature type="non-terminal residue" evidence="7">
    <location>
        <position position="369"/>
    </location>
</feature>
<keyword evidence="8" id="KW-1185">Reference proteome</keyword>
<evidence type="ECO:0000256" key="3">
    <source>
        <dbReference type="ARBA" id="ARBA00022691"/>
    </source>
</evidence>
<gene>
    <name evidence="7" type="ORF">BO94DRAFT_539961</name>
</gene>
<dbReference type="PANTHER" id="PTHR43712">
    <property type="entry name" value="PUTATIVE (AFU_ORTHOLOGUE AFUA_4G14580)-RELATED"/>
    <property type="match status" value="1"/>
</dbReference>
<evidence type="ECO:0000256" key="2">
    <source>
        <dbReference type="ARBA" id="ARBA00022679"/>
    </source>
</evidence>
<dbReference type="PROSITE" id="PS51683">
    <property type="entry name" value="SAM_OMT_II"/>
    <property type="match status" value="1"/>
</dbReference>
<dbReference type="EMBL" id="MSFK01000041">
    <property type="protein sequence ID" value="PWY69613.1"/>
    <property type="molecule type" value="Genomic_DNA"/>
</dbReference>
<dbReference type="Pfam" id="PF00891">
    <property type="entry name" value="Methyltransf_2"/>
    <property type="match status" value="1"/>
</dbReference>
<keyword evidence="3" id="KW-0949">S-adenosyl-L-methionine</keyword>
<dbReference type="InterPro" id="IPR036390">
    <property type="entry name" value="WH_DNA-bd_sf"/>
</dbReference>
<dbReference type="PANTHER" id="PTHR43712:SF11">
    <property type="entry name" value="O-METHYLTRANSFERASE (AFU_ORTHOLOGUE AFUA_2G17820)-RELATED"/>
    <property type="match status" value="1"/>
</dbReference>
<evidence type="ECO:0000259" key="6">
    <source>
        <dbReference type="Pfam" id="PF08100"/>
    </source>
</evidence>
<dbReference type="GO" id="GO:0046983">
    <property type="term" value="F:protein dimerization activity"/>
    <property type="evidence" value="ECO:0007669"/>
    <property type="project" value="InterPro"/>
</dbReference>
<dbReference type="Pfam" id="PF08100">
    <property type="entry name" value="Dimerisation"/>
    <property type="match status" value="1"/>
</dbReference>
<reference evidence="7 8" key="1">
    <citation type="submission" date="2016-12" db="EMBL/GenBank/DDBJ databases">
        <title>The genomes of Aspergillus section Nigri reveals drivers in fungal speciation.</title>
        <authorList>
            <consortium name="DOE Joint Genome Institute"/>
            <person name="Vesth T.C."/>
            <person name="Nybo J."/>
            <person name="Theobald S."/>
            <person name="Brandl J."/>
            <person name="Frisvad J.C."/>
            <person name="Nielsen K.F."/>
            <person name="Lyhne E.K."/>
            <person name="Kogle M.E."/>
            <person name="Kuo A."/>
            <person name="Riley R."/>
            <person name="Clum A."/>
            <person name="Nolan M."/>
            <person name="Lipzen A."/>
            <person name="Salamov A."/>
            <person name="Henrissat B."/>
            <person name="Wiebenga A."/>
            <person name="De Vries R.P."/>
            <person name="Grigoriev I.V."/>
            <person name="Mortensen U.H."/>
            <person name="Andersen M.R."/>
            <person name="Baker S.E."/>
        </authorList>
    </citation>
    <scope>NUCLEOTIDE SEQUENCE [LARGE SCALE GENOMIC DNA]</scope>
    <source>
        <strain evidence="7 8">CBS 115572</strain>
    </source>
</reference>